<protein>
    <submittedName>
        <fullName evidence="1">Uncharacterized protein</fullName>
    </submittedName>
</protein>
<dbReference type="EMBL" id="VYGV01000025">
    <property type="protein sequence ID" value="NWF48144.1"/>
    <property type="molecule type" value="Genomic_DNA"/>
</dbReference>
<reference evidence="1 2" key="1">
    <citation type="submission" date="2019-09" db="EMBL/GenBank/DDBJ databases">
        <title>Hydrogenophaga aromatica sp. nov., isolated from a para-xylene-degrading enrichment culture.</title>
        <authorList>
            <person name="Tancsics A."/>
            <person name="Banerjee S."/>
        </authorList>
    </citation>
    <scope>NUCLEOTIDE SEQUENCE [LARGE SCALE GENOMIC DNA]</scope>
    <source>
        <strain evidence="1 2">D2P1</strain>
    </source>
</reference>
<evidence type="ECO:0000313" key="1">
    <source>
        <dbReference type="EMBL" id="NWF48144.1"/>
    </source>
</evidence>
<evidence type="ECO:0000313" key="2">
    <source>
        <dbReference type="Proteomes" id="UP000545507"/>
    </source>
</evidence>
<dbReference type="RefSeq" id="WP_177138498.1">
    <property type="nucleotide sequence ID" value="NZ_VYGV01000025.1"/>
</dbReference>
<proteinExistence type="predicted"/>
<name>A0A7Y8H1J1_9BURK</name>
<dbReference type="AlphaFoldDB" id="A0A7Y8H1J1"/>
<keyword evidence="2" id="KW-1185">Reference proteome</keyword>
<sequence length="129" mass="14341">MPQPLYSRPPNACPARGQTVAWMEELPSDLVGLVVAPVSFAVEQDHEIVADRSLGLDAEGQACFCAFRYVQTALRSDDDEIFYEAPVYAETVTAWRLPDNRWLASHKVIHRFGAGAVIPRLSLSRGMPR</sequence>
<comment type="caution">
    <text evidence="1">The sequence shown here is derived from an EMBL/GenBank/DDBJ whole genome shotgun (WGS) entry which is preliminary data.</text>
</comment>
<dbReference type="Proteomes" id="UP000545507">
    <property type="component" value="Unassembled WGS sequence"/>
</dbReference>
<gene>
    <name evidence="1" type="ORF">F3K02_23235</name>
</gene>
<accession>A0A7Y8H1J1</accession>
<organism evidence="1 2">
    <name type="scientific">Hydrogenophaga aromaticivorans</name>
    <dbReference type="NCBI Taxonomy" id="2610898"/>
    <lineage>
        <taxon>Bacteria</taxon>
        <taxon>Pseudomonadati</taxon>
        <taxon>Pseudomonadota</taxon>
        <taxon>Betaproteobacteria</taxon>
        <taxon>Burkholderiales</taxon>
        <taxon>Comamonadaceae</taxon>
        <taxon>Hydrogenophaga</taxon>
    </lineage>
</organism>